<reference evidence="1 2" key="1">
    <citation type="journal article" date="2019" name="Commun. Biol.">
        <title>The bagworm genome reveals a unique fibroin gene that provides high tensile strength.</title>
        <authorList>
            <person name="Kono N."/>
            <person name="Nakamura H."/>
            <person name="Ohtoshi R."/>
            <person name="Tomita M."/>
            <person name="Numata K."/>
            <person name="Arakawa K."/>
        </authorList>
    </citation>
    <scope>NUCLEOTIDE SEQUENCE [LARGE SCALE GENOMIC DNA]</scope>
</reference>
<evidence type="ECO:0000313" key="2">
    <source>
        <dbReference type="Proteomes" id="UP000299102"/>
    </source>
</evidence>
<accession>A0A4C1XK51</accession>
<dbReference type="AlphaFoldDB" id="A0A4C1XK51"/>
<dbReference type="EMBL" id="BGZK01000870">
    <property type="protein sequence ID" value="GBP63490.1"/>
    <property type="molecule type" value="Genomic_DNA"/>
</dbReference>
<proteinExistence type="predicted"/>
<sequence length="90" mass="10030">MPVLRPPPNVFLRLPPIREPIQCDRWASRAGTRPVYIFRSQHARLKAAAIRGLNVTYGRPCSRNFAVRGYPAGAPACDPLKTYSDPPPCD</sequence>
<protein>
    <submittedName>
        <fullName evidence="1">Uncharacterized protein</fullName>
    </submittedName>
</protein>
<name>A0A4C1XK51_EUMVA</name>
<keyword evidence="2" id="KW-1185">Reference proteome</keyword>
<organism evidence="1 2">
    <name type="scientific">Eumeta variegata</name>
    <name type="common">Bagworm moth</name>
    <name type="synonym">Eumeta japonica</name>
    <dbReference type="NCBI Taxonomy" id="151549"/>
    <lineage>
        <taxon>Eukaryota</taxon>
        <taxon>Metazoa</taxon>
        <taxon>Ecdysozoa</taxon>
        <taxon>Arthropoda</taxon>
        <taxon>Hexapoda</taxon>
        <taxon>Insecta</taxon>
        <taxon>Pterygota</taxon>
        <taxon>Neoptera</taxon>
        <taxon>Endopterygota</taxon>
        <taxon>Lepidoptera</taxon>
        <taxon>Glossata</taxon>
        <taxon>Ditrysia</taxon>
        <taxon>Tineoidea</taxon>
        <taxon>Psychidae</taxon>
        <taxon>Oiketicinae</taxon>
        <taxon>Eumeta</taxon>
    </lineage>
</organism>
<gene>
    <name evidence="1" type="ORF">EVAR_49543_1</name>
</gene>
<comment type="caution">
    <text evidence="1">The sequence shown here is derived from an EMBL/GenBank/DDBJ whole genome shotgun (WGS) entry which is preliminary data.</text>
</comment>
<dbReference type="Proteomes" id="UP000299102">
    <property type="component" value="Unassembled WGS sequence"/>
</dbReference>
<evidence type="ECO:0000313" key="1">
    <source>
        <dbReference type="EMBL" id="GBP63490.1"/>
    </source>
</evidence>